<evidence type="ECO:0000313" key="3">
    <source>
        <dbReference type="EMBL" id="KXB58778.1"/>
    </source>
</evidence>
<dbReference type="OrthoDB" id="1957237at2"/>
<dbReference type="SUPFAM" id="SSF50118">
    <property type="entry name" value="Cell growth inhibitor/plasmid maintenance toxic component"/>
    <property type="match status" value="1"/>
</dbReference>
<gene>
    <name evidence="3" type="ORF">HMPREF3186_01353</name>
</gene>
<dbReference type="RefSeq" id="WP_060914461.1">
    <property type="nucleotide sequence ID" value="NZ_JAWFGB010000008.1"/>
</dbReference>
<proteinExistence type="inferred from homology"/>
<name>A0A133ZTL7_9BACL</name>
<dbReference type="InterPro" id="IPR003477">
    <property type="entry name" value="PemK-like"/>
</dbReference>
<dbReference type="InterPro" id="IPR011067">
    <property type="entry name" value="Plasmid_toxin/cell-grow_inhib"/>
</dbReference>
<sequence length="268" mass="31616">MKSIFKEAQRIFVSVMEYHQYKFKYLPESVLFKAKQFYKEAQGKNTKFFPKFKRGTIVYVKFGVNIGSELSGNHFAIVLDKYDKVTKSTITVVPLSSKNNKYYQELNPYDNIYFKNSKYHLNKIDELISKWEVKSKEYISEIDASRPNNLNDFKNYVTKLLIANDGIMTDDIQKNINNYSEELITKALYKLKKGNKEFLESKDQHFKGIEKYKKYKNKDSYACVNMIQTIDKRKLTPVSEFESAGNITISEESMNLIENRIRKIYFNI</sequence>
<dbReference type="Gene3D" id="2.30.30.110">
    <property type="match status" value="1"/>
</dbReference>
<evidence type="ECO:0008006" key="5">
    <source>
        <dbReference type="Google" id="ProtNLM"/>
    </source>
</evidence>
<reference evidence="4" key="1">
    <citation type="submission" date="2016-01" db="EMBL/GenBank/DDBJ databases">
        <authorList>
            <person name="Mitreva M."/>
            <person name="Pepin K.H."/>
            <person name="Mihindukulasuriya K.A."/>
            <person name="Fulton R."/>
            <person name="Fronick C."/>
            <person name="O'Laughlin M."/>
            <person name="Miner T."/>
            <person name="Herter B."/>
            <person name="Rosa B.A."/>
            <person name="Cordes M."/>
            <person name="Tomlinson C."/>
            <person name="Wollam A."/>
            <person name="Palsikar V.B."/>
            <person name="Mardis E.R."/>
            <person name="Wilson R.K."/>
        </authorList>
    </citation>
    <scope>NUCLEOTIDE SEQUENCE [LARGE SCALE GENOMIC DNA]</scope>
    <source>
        <strain evidence="4">DNF01167</strain>
    </source>
</reference>
<comment type="similarity">
    <text evidence="1">Belongs to the PemK/MazF family.</text>
</comment>
<dbReference type="EMBL" id="LSDC01000088">
    <property type="protein sequence ID" value="KXB58778.1"/>
    <property type="molecule type" value="Genomic_DNA"/>
</dbReference>
<dbReference type="Proteomes" id="UP000070355">
    <property type="component" value="Unassembled WGS sequence"/>
</dbReference>
<protein>
    <recommendedName>
        <fullName evidence="5">Type II toxin-antitoxin system PemK/MazF family toxin</fullName>
    </recommendedName>
</protein>
<dbReference type="Pfam" id="PF02452">
    <property type="entry name" value="PemK_toxin"/>
    <property type="match status" value="1"/>
</dbReference>
<evidence type="ECO:0000256" key="2">
    <source>
        <dbReference type="ARBA" id="ARBA00022649"/>
    </source>
</evidence>
<keyword evidence="2" id="KW-1277">Toxin-antitoxin system</keyword>
<accession>A0A133ZTL7</accession>
<comment type="caution">
    <text evidence="3">The sequence shown here is derived from an EMBL/GenBank/DDBJ whole genome shotgun (WGS) entry which is preliminary data.</text>
</comment>
<evidence type="ECO:0000256" key="1">
    <source>
        <dbReference type="ARBA" id="ARBA00007521"/>
    </source>
</evidence>
<evidence type="ECO:0000313" key="4">
    <source>
        <dbReference type="Proteomes" id="UP000070355"/>
    </source>
</evidence>
<organism evidence="3 4">
    <name type="scientific">Gemella haemolysans</name>
    <dbReference type="NCBI Taxonomy" id="1379"/>
    <lineage>
        <taxon>Bacteria</taxon>
        <taxon>Bacillati</taxon>
        <taxon>Bacillota</taxon>
        <taxon>Bacilli</taxon>
        <taxon>Bacillales</taxon>
        <taxon>Gemellaceae</taxon>
        <taxon>Gemella</taxon>
    </lineage>
</organism>
<dbReference type="AlphaFoldDB" id="A0A133ZTL7"/>
<dbReference type="PATRIC" id="fig|1379.3.peg.1335"/>
<dbReference type="GO" id="GO:0003677">
    <property type="term" value="F:DNA binding"/>
    <property type="evidence" value="ECO:0007669"/>
    <property type="project" value="InterPro"/>
</dbReference>